<evidence type="ECO:0000313" key="2">
    <source>
        <dbReference type="EMBL" id="KAJ4440361.1"/>
    </source>
</evidence>
<gene>
    <name evidence="2" type="ORF">ANN_08500</name>
</gene>
<protein>
    <submittedName>
        <fullName evidence="2">Uncharacterized protein</fullName>
    </submittedName>
</protein>
<reference evidence="2 3" key="1">
    <citation type="journal article" date="2022" name="Allergy">
        <title>Genome assembly and annotation of Periplaneta americana reveal a comprehensive cockroach allergen profile.</title>
        <authorList>
            <person name="Wang L."/>
            <person name="Xiong Q."/>
            <person name="Saelim N."/>
            <person name="Wang L."/>
            <person name="Nong W."/>
            <person name="Wan A.T."/>
            <person name="Shi M."/>
            <person name="Liu X."/>
            <person name="Cao Q."/>
            <person name="Hui J.H.L."/>
            <person name="Sookrung N."/>
            <person name="Leung T.F."/>
            <person name="Tungtrongchitr A."/>
            <person name="Tsui S.K.W."/>
        </authorList>
    </citation>
    <scope>NUCLEOTIDE SEQUENCE [LARGE SCALE GENOMIC DNA]</scope>
    <source>
        <strain evidence="2">PWHHKU_190912</strain>
    </source>
</reference>
<sequence length="202" mass="22053">METPAICFLLSLSGKFDQDSGRQHSLKWVKGKRSNVICPVVQQEEVESIPASSHGCTVAQCADDRCSRITADSSDTKSRDIRVTVRDNSTLVQRIYLASEQRKLGNATRAVHTRAATCITAKEEHLWLSRLRHLPAGLKLRSGAGSIPAWADYLVGVFPRFSPTVSATALEGPRPTSRLLASSSHAEAEVNDHPTRMEISCG</sequence>
<dbReference type="EMBL" id="JAJSOF020000017">
    <property type="protein sequence ID" value="KAJ4440361.1"/>
    <property type="molecule type" value="Genomic_DNA"/>
</dbReference>
<comment type="caution">
    <text evidence="2">The sequence shown here is derived from an EMBL/GenBank/DDBJ whole genome shotgun (WGS) entry which is preliminary data.</text>
</comment>
<accession>A0ABQ8T2R8</accession>
<feature type="compositionally biased region" description="Basic and acidic residues" evidence="1">
    <location>
        <begin position="186"/>
        <end position="196"/>
    </location>
</feature>
<organism evidence="2 3">
    <name type="scientific">Periplaneta americana</name>
    <name type="common">American cockroach</name>
    <name type="synonym">Blatta americana</name>
    <dbReference type="NCBI Taxonomy" id="6978"/>
    <lineage>
        <taxon>Eukaryota</taxon>
        <taxon>Metazoa</taxon>
        <taxon>Ecdysozoa</taxon>
        <taxon>Arthropoda</taxon>
        <taxon>Hexapoda</taxon>
        <taxon>Insecta</taxon>
        <taxon>Pterygota</taxon>
        <taxon>Neoptera</taxon>
        <taxon>Polyneoptera</taxon>
        <taxon>Dictyoptera</taxon>
        <taxon>Blattodea</taxon>
        <taxon>Blattoidea</taxon>
        <taxon>Blattidae</taxon>
        <taxon>Blattinae</taxon>
        <taxon>Periplaneta</taxon>
    </lineage>
</organism>
<evidence type="ECO:0000313" key="3">
    <source>
        <dbReference type="Proteomes" id="UP001148838"/>
    </source>
</evidence>
<proteinExistence type="predicted"/>
<evidence type="ECO:0000256" key="1">
    <source>
        <dbReference type="SAM" id="MobiDB-lite"/>
    </source>
</evidence>
<dbReference type="Proteomes" id="UP001148838">
    <property type="component" value="Unassembled WGS sequence"/>
</dbReference>
<name>A0ABQ8T2R8_PERAM</name>
<feature type="region of interest" description="Disordered" evidence="1">
    <location>
        <begin position="175"/>
        <end position="202"/>
    </location>
</feature>
<keyword evidence="3" id="KW-1185">Reference proteome</keyword>